<accession>A0A3P7II12</accession>
<dbReference type="OrthoDB" id="10583556at2759"/>
<dbReference type="Proteomes" id="UP000270094">
    <property type="component" value="Unassembled WGS sequence"/>
</dbReference>
<organism evidence="2 3">
    <name type="scientific">Strongylus vulgaris</name>
    <name type="common">Blood worm</name>
    <dbReference type="NCBI Taxonomy" id="40348"/>
    <lineage>
        <taxon>Eukaryota</taxon>
        <taxon>Metazoa</taxon>
        <taxon>Ecdysozoa</taxon>
        <taxon>Nematoda</taxon>
        <taxon>Chromadorea</taxon>
        <taxon>Rhabditida</taxon>
        <taxon>Rhabditina</taxon>
        <taxon>Rhabditomorpha</taxon>
        <taxon>Strongyloidea</taxon>
        <taxon>Strongylidae</taxon>
        <taxon>Strongylus</taxon>
    </lineage>
</organism>
<dbReference type="EMBL" id="UYYB01000294">
    <property type="protein sequence ID" value="VDM65204.1"/>
    <property type="molecule type" value="Genomic_DNA"/>
</dbReference>
<evidence type="ECO:0000313" key="3">
    <source>
        <dbReference type="Proteomes" id="UP000270094"/>
    </source>
</evidence>
<feature type="compositionally biased region" description="Low complexity" evidence="1">
    <location>
        <begin position="40"/>
        <end position="53"/>
    </location>
</feature>
<evidence type="ECO:0000256" key="1">
    <source>
        <dbReference type="SAM" id="MobiDB-lite"/>
    </source>
</evidence>
<protein>
    <submittedName>
        <fullName evidence="2">Uncharacterized protein</fullName>
    </submittedName>
</protein>
<feature type="compositionally biased region" description="Acidic residues" evidence="1">
    <location>
        <begin position="13"/>
        <end position="25"/>
    </location>
</feature>
<evidence type="ECO:0000313" key="2">
    <source>
        <dbReference type="EMBL" id="VDM65204.1"/>
    </source>
</evidence>
<keyword evidence="3" id="KW-1185">Reference proteome</keyword>
<feature type="region of interest" description="Disordered" evidence="1">
    <location>
        <begin position="13"/>
        <end position="53"/>
    </location>
</feature>
<reference evidence="2 3" key="1">
    <citation type="submission" date="2018-11" db="EMBL/GenBank/DDBJ databases">
        <authorList>
            <consortium name="Pathogen Informatics"/>
        </authorList>
    </citation>
    <scope>NUCLEOTIDE SEQUENCE [LARGE SCALE GENOMIC DNA]</scope>
</reference>
<name>A0A3P7II12_STRVU</name>
<gene>
    <name evidence="2" type="ORF">SVUK_LOCUS202</name>
</gene>
<proteinExistence type="predicted"/>
<sequence length="127" mass="13990">MRNASACLVDCCEEDGDTSDEDDPSESSTNVSRSTISCHPSQPSLDSLQQPSVPPQLLAPLDRALSHKLVIRSPRFSLRAISMKGRQSPLGANMNDWMRTILARHSKVSVRSNSTHIVKPLKYFANV</sequence>
<feature type="compositionally biased region" description="Polar residues" evidence="1">
    <location>
        <begin position="30"/>
        <end position="39"/>
    </location>
</feature>
<dbReference type="AlphaFoldDB" id="A0A3P7II12"/>